<evidence type="ECO:0000256" key="2">
    <source>
        <dbReference type="ARBA" id="ARBA00048461"/>
    </source>
</evidence>
<comment type="catalytic activity">
    <reaction evidence="1">
        <text>a diacylglycerol + H2O = a monoacylglycerol + a fatty acid + H(+)</text>
        <dbReference type="Rhea" id="RHEA:32731"/>
        <dbReference type="ChEBI" id="CHEBI:15377"/>
        <dbReference type="ChEBI" id="CHEBI:15378"/>
        <dbReference type="ChEBI" id="CHEBI:17408"/>
        <dbReference type="ChEBI" id="CHEBI:18035"/>
        <dbReference type="ChEBI" id="CHEBI:28868"/>
    </reaction>
</comment>
<name>A0AAJ6CFP5_9BASI</name>
<evidence type="ECO:0008006" key="6">
    <source>
        <dbReference type="Google" id="ProtNLM"/>
    </source>
</evidence>
<evidence type="ECO:0000313" key="5">
    <source>
        <dbReference type="Proteomes" id="UP001219567"/>
    </source>
</evidence>
<evidence type="ECO:0000256" key="1">
    <source>
        <dbReference type="ARBA" id="ARBA00047591"/>
    </source>
</evidence>
<evidence type="ECO:0000313" key="4">
    <source>
        <dbReference type="EMBL" id="WFC98502.1"/>
    </source>
</evidence>
<comment type="catalytic activity">
    <reaction evidence="2">
        <text>a monoacylglycerol + H2O = glycerol + a fatty acid + H(+)</text>
        <dbReference type="Rhea" id="RHEA:15245"/>
        <dbReference type="ChEBI" id="CHEBI:15377"/>
        <dbReference type="ChEBI" id="CHEBI:15378"/>
        <dbReference type="ChEBI" id="CHEBI:17408"/>
        <dbReference type="ChEBI" id="CHEBI:17754"/>
        <dbReference type="ChEBI" id="CHEBI:28868"/>
    </reaction>
</comment>
<accession>A0AAJ6CFP5</accession>
<protein>
    <recommendedName>
        <fullName evidence="6">Transmembrane protein</fullName>
    </recommendedName>
</protein>
<reference evidence="4 5" key="1">
    <citation type="submission" date="2023-03" db="EMBL/GenBank/DDBJ databases">
        <title>Mating type loci evolution in Malassezia.</title>
        <authorList>
            <person name="Coelho M.A."/>
        </authorList>
    </citation>
    <scope>NUCLEOTIDE SEQUENCE [LARGE SCALE GENOMIC DNA]</scope>
    <source>
        <strain evidence="4 5">CBS 9725</strain>
    </source>
</reference>
<proteinExistence type="predicted"/>
<feature type="region of interest" description="Disordered" evidence="3">
    <location>
        <begin position="1"/>
        <end position="22"/>
    </location>
</feature>
<organism evidence="4 5">
    <name type="scientific">Malassezia yamatoensis</name>
    <dbReference type="NCBI Taxonomy" id="253288"/>
    <lineage>
        <taxon>Eukaryota</taxon>
        <taxon>Fungi</taxon>
        <taxon>Dikarya</taxon>
        <taxon>Basidiomycota</taxon>
        <taxon>Ustilaginomycotina</taxon>
        <taxon>Malasseziomycetes</taxon>
        <taxon>Malasseziales</taxon>
        <taxon>Malasseziaceae</taxon>
        <taxon>Malassezia</taxon>
    </lineage>
</organism>
<dbReference type="PANTHER" id="PTHR35560">
    <property type="entry name" value="BLL0132 PROTEIN"/>
    <property type="match status" value="1"/>
</dbReference>
<gene>
    <name evidence="4" type="ORF">MYAM1_001230</name>
</gene>
<dbReference type="Gene3D" id="3.40.50.1820">
    <property type="entry name" value="alpha/beta hydrolase"/>
    <property type="match status" value="1"/>
</dbReference>
<dbReference type="InterPro" id="IPR029058">
    <property type="entry name" value="AB_hydrolase_fold"/>
</dbReference>
<keyword evidence="5" id="KW-1185">Reference proteome</keyword>
<dbReference type="AlphaFoldDB" id="A0AAJ6CFP5"/>
<evidence type="ECO:0000256" key="3">
    <source>
        <dbReference type="SAM" id="MobiDB-lite"/>
    </source>
</evidence>
<dbReference type="EMBL" id="CP119943">
    <property type="protein sequence ID" value="WFC98502.1"/>
    <property type="molecule type" value="Genomic_DNA"/>
</dbReference>
<sequence>MSSAAMQLKPRNLAKRSLQHTDISARIDKTTHAHDGEGEAHGNPKVPSGAQLISLPVGTQGAKIAVYWTASPKNEKVTNAYVMMHGRLRDGNTYWTTMNKILSSAQKSKYKGAPNEAIVAAPQMYSEKLNKGQYDNNTLAWADVNAWEAGAVASHPKGTNLTSMDALDAILDHFTNRTAFPSMKNVTMIGHGGGAQLMNRYAVTGKNSSSSKVHVRYIVGDPSSSPYFTKHRTHLKNSNVTTSNCHGYNTWRYGFEKFPGTLSANVSAKDYFRQYIQRDVVNLIGLKDVKHNGDQKCMSLLQGGEKRRDRNLVWWRYINSLARTNESLSGFPGNFSGLPNWSDKHNGSFNVRLAVVQHASHDAEKVFSKSTGLSALFDRYSVTQGWRPKTT</sequence>
<dbReference type="PANTHER" id="PTHR35560:SF3">
    <property type="entry name" value="PEPTIDASE S9 PROLYL OLIGOPEPTIDASE CATALYTIC DOMAIN-CONTAINING PROTEIN"/>
    <property type="match status" value="1"/>
</dbReference>
<dbReference type="Proteomes" id="UP001219567">
    <property type="component" value="Chromosome 1"/>
</dbReference>